<dbReference type="KEGG" id="haj:DU500_00050"/>
<protein>
    <submittedName>
        <fullName evidence="3">DUF4382 domain-containing protein</fullName>
    </submittedName>
</protein>
<evidence type="ECO:0000313" key="3">
    <source>
        <dbReference type="EMBL" id="AXG04943.1"/>
    </source>
</evidence>
<evidence type="ECO:0000256" key="1">
    <source>
        <dbReference type="SAM" id="MobiDB-lite"/>
    </source>
</evidence>
<organism evidence="3 4">
    <name type="scientific">Haloplanus rubicundus</name>
    <dbReference type="NCBI Taxonomy" id="1547898"/>
    <lineage>
        <taxon>Archaea</taxon>
        <taxon>Methanobacteriati</taxon>
        <taxon>Methanobacteriota</taxon>
        <taxon>Stenosarchaea group</taxon>
        <taxon>Halobacteria</taxon>
        <taxon>Halobacteriales</taxon>
        <taxon>Haloferacaceae</taxon>
        <taxon>Haloplanus</taxon>
    </lineage>
</organism>
<evidence type="ECO:0000313" key="4">
    <source>
        <dbReference type="Proteomes" id="UP000253273"/>
    </source>
</evidence>
<dbReference type="AlphaFoldDB" id="A0A345DYC1"/>
<dbReference type="GeneID" id="37281729"/>
<dbReference type="PROSITE" id="PS51318">
    <property type="entry name" value="TAT"/>
    <property type="match status" value="1"/>
</dbReference>
<sequence>MCERPVGWDVTERDHESATATRRDYLRVTGGLAAAGVAGLAGCMGGAEATTGTLATRVSDQPGDISDFETCVVTMAGFWVAPESDGDATATSTETETETETSSDGEDEDTDREYHEFEEPREADLVELQGDRSALLGEHELETGTYAYLQLDVTGVGATLADGGEATVETPGEAPLKFNQSFEIRADERTVFTADFTPVRRGRSGSYLLQPVASETSVRYESTATSTATETSG</sequence>
<evidence type="ECO:0000259" key="2">
    <source>
        <dbReference type="Pfam" id="PF14321"/>
    </source>
</evidence>
<feature type="compositionally biased region" description="Acidic residues" evidence="1">
    <location>
        <begin position="95"/>
        <end position="111"/>
    </location>
</feature>
<feature type="region of interest" description="Disordered" evidence="1">
    <location>
        <begin position="83"/>
        <end position="120"/>
    </location>
</feature>
<reference evidence="3 4" key="1">
    <citation type="submission" date="2018-07" db="EMBL/GenBank/DDBJ databases">
        <title>Genome sequences of Haloplanus sp. CBA1113.</title>
        <authorList>
            <person name="Kim Y.B."/>
            <person name="Roh S.W."/>
        </authorList>
    </citation>
    <scope>NUCLEOTIDE SEQUENCE [LARGE SCALE GENOMIC DNA]</scope>
    <source>
        <strain evidence="3 4">CBA1113</strain>
    </source>
</reference>
<keyword evidence="4" id="KW-1185">Reference proteome</keyword>
<feature type="domain" description="DUF4382" evidence="2">
    <location>
        <begin position="51"/>
        <end position="211"/>
    </location>
</feature>
<dbReference type="OrthoDB" id="187789at2157"/>
<proteinExistence type="predicted"/>
<dbReference type="RefSeq" id="WP_114584100.1">
    <property type="nucleotide sequence ID" value="NZ_CP031150.1"/>
</dbReference>
<dbReference type="InterPro" id="IPR006311">
    <property type="entry name" value="TAT_signal"/>
</dbReference>
<dbReference type="EMBL" id="CP031150">
    <property type="protein sequence ID" value="AXG04943.1"/>
    <property type="molecule type" value="Genomic_DNA"/>
</dbReference>
<name>A0A345DYC1_9EURY</name>
<dbReference type="InterPro" id="IPR025491">
    <property type="entry name" value="DUF4382"/>
</dbReference>
<accession>A0A345DYC1</accession>
<gene>
    <name evidence="3" type="ORF">DU500_00050</name>
</gene>
<dbReference type="Proteomes" id="UP000253273">
    <property type="component" value="Chromosome"/>
</dbReference>
<dbReference type="Pfam" id="PF14321">
    <property type="entry name" value="DUF4382"/>
    <property type="match status" value="1"/>
</dbReference>